<gene>
    <name evidence="9" type="ORF">LU297_09420</name>
</gene>
<evidence type="ECO:0000313" key="9">
    <source>
        <dbReference type="EMBL" id="UXZ04765.1"/>
    </source>
</evidence>
<evidence type="ECO:0000256" key="3">
    <source>
        <dbReference type="ARBA" id="ARBA00022679"/>
    </source>
</evidence>
<dbReference type="Proteomes" id="UP001063782">
    <property type="component" value="Chromosome"/>
</dbReference>
<keyword evidence="4" id="KW-0547">Nucleotide-binding</keyword>
<proteinExistence type="predicted"/>
<feature type="domain" description="7,8-dihydro-6-hydroxymethylpterin-pyrophosphokinase" evidence="8">
    <location>
        <begin position="8"/>
        <end position="128"/>
    </location>
</feature>
<evidence type="ECO:0000259" key="8">
    <source>
        <dbReference type="Pfam" id="PF01288"/>
    </source>
</evidence>
<dbReference type="SUPFAM" id="SSF55083">
    <property type="entry name" value="6-hydroxymethyl-7,8-dihydropterin pyrophosphokinase, HPPK"/>
    <property type="match status" value="1"/>
</dbReference>
<dbReference type="PROSITE" id="PS51257">
    <property type="entry name" value="PROKAR_LIPOPROTEIN"/>
    <property type="match status" value="1"/>
</dbReference>
<evidence type="ECO:0000256" key="1">
    <source>
        <dbReference type="ARBA" id="ARBA00005051"/>
    </source>
</evidence>
<reference evidence="9" key="1">
    <citation type="submission" date="2021-12" db="EMBL/GenBank/DDBJ databases">
        <title>taxonomy of Moraxella sp. ZY201224.</title>
        <authorList>
            <person name="Li F."/>
        </authorList>
    </citation>
    <scope>NUCLEOTIDE SEQUENCE</scope>
    <source>
        <strain evidence="9">ZY201224</strain>
    </source>
</reference>
<dbReference type="Pfam" id="PF01288">
    <property type="entry name" value="HPPK"/>
    <property type="match status" value="1"/>
</dbReference>
<keyword evidence="6" id="KW-0067">ATP-binding</keyword>
<keyword evidence="3" id="KW-0808">Transferase</keyword>
<evidence type="ECO:0000256" key="5">
    <source>
        <dbReference type="ARBA" id="ARBA00022777"/>
    </source>
</evidence>
<dbReference type="InterPro" id="IPR035907">
    <property type="entry name" value="Hppk_sf"/>
</dbReference>
<evidence type="ECO:0000256" key="6">
    <source>
        <dbReference type="ARBA" id="ARBA00022840"/>
    </source>
</evidence>
<dbReference type="Gene3D" id="3.30.70.560">
    <property type="entry name" value="7,8-Dihydro-6-hydroxymethylpterin-pyrophosphokinase HPPK"/>
    <property type="match status" value="1"/>
</dbReference>
<dbReference type="RefSeq" id="WP_263076259.1">
    <property type="nucleotide sequence ID" value="NZ_CP089977.1"/>
</dbReference>
<evidence type="ECO:0000256" key="2">
    <source>
        <dbReference type="ARBA" id="ARBA00013253"/>
    </source>
</evidence>
<organism evidence="9 10">
    <name type="scientific">Moraxella nasicaprae</name>
    <dbReference type="NCBI Taxonomy" id="2904122"/>
    <lineage>
        <taxon>Bacteria</taxon>
        <taxon>Pseudomonadati</taxon>
        <taxon>Pseudomonadota</taxon>
        <taxon>Gammaproteobacteria</taxon>
        <taxon>Moraxellales</taxon>
        <taxon>Moraxellaceae</taxon>
        <taxon>Moraxella</taxon>
    </lineage>
</organism>
<dbReference type="EC" id="2.7.6.3" evidence="2"/>
<evidence type="ECO:0000256" key="7">
    <source>
        <dbReference type="ARBA" id="ARBA00022909"/>
    </source>
</evidence>
<sequence length="141" mass="15778">MAIKTVLLGLGSNVCQDKLNQGILLLGSLGSCVVSDVISGQDYTACSRRTYDNVCLLLSLTHENELVDLLDIFKKIEIQCGRDSRKKTAQYDYEVAMDIDVLAWQIGDDWHADGRRLPLKPHEKIAAKQVAKQLLDWGVIY</sequence>
<evidence type="ECO:0000313" key="10">
    <source>
        <dbReference type="Proteomes" id="UP001063782"/>
    </source>
</evidence>
<keyword evidence="5" id="KW-0418">Kinase</keyword>
<protein>
    <recommendedName>
        <fullName evidence="2">2-amino-4-hydroxy-6-hydroxymethyldihydropteridine diphosphokinase</fullName>
        <ecNumber evidence="2">2.7.6.3</ecNumber>
    </recommendedName>
</protein>
<dbReference type="EMBL" id="CP089977">
    <property type="protein sequence ID" value="UXZ04765.1"/>
    <property type="molecule type" value="Genomic_DNA"/>
</dbReference>
<keyword evidence="7" id="KW-0289">Folate biosynthesis</keyword>
<name>A0ABY6F3U5_9GAMM</name>
<evidence type="ECO:0000256" key="4">
    <source>
        <dbReference type="ARBA" id="ARBA00022741"/>
    </source>
</evidence>
<accession>A0ABY6F3U5</accession>
<comment type="pathway">
    <text evidence="1">Cofactor biosynthesis; tetrahydrofolate biosynthesis; 2-amino-4-hydroxy-6-hydroxymethyl-7,8-dihydropteridine diphosphate from 7,8-dihydroneopterin triphosphate: step 4/4.</text>
</comment>
<keyword evidence="10" id="KW-1185">Reference proteome</keyword>
<dbReference type="InterPro" id="IPR000550">
    <property type="entry name" value="Hppk"/>
</dbReference>